<accession>A0A8J6N586</accession>
<dbReference type="GO" id="GO:0016887">
    <property type="term" value="F:ATP hydrolysis activity"/>
    <property type="evidence" value="ECO:0007669"/>
    <property type="project" value="InterPro"/>
</dbReference>
<evidence type="ECO:0000313" key="2">
    <source>
        <dbReference type="EMBL" id="MBC8179185.1"/>
    </source>
</evidence>
<reference evidence="2 3" key="1">
    <citation type="submission" date="2020-08" db="EMBL/GenBank/DDBJ databases">
        <title>Bridging the membrane lipid divide: bacteria of the FCB group superphylum have the potential to synthesize archaeal ether lipids.</title>
        <authorList>
            <person name="Villanueva L."/>
            <person name="Von Meijenfeldt F.A.B."/>
            <person name="Westbye A.B."/>
            <person name="Yadav S."/>
            <person name="Hopmans E.C."/>
            <person name="Dutilh B.E."/>
            <person name="Sinninghe Damste J.S."/>
        </authorList>
    </citation>
    <scope>NUCLEOTIDE SEQUENCE [LARGE SCALE GENOMIC DNA]</scope>
    <source>
        <strain evidence="2">NIOZ-UU27</strain>
    </source>
</reference>
<gene>
    <name evidence="2" type="ORF">H8E19_17425</name>
</gene>
<proteinExistence type="predicted"/>
<name>A0A8J6N586_9DELT</name>
<protein>
    <submittedName>
        <fullName evidence="2">Phage terminase large subunit family protein</fullName>
    </submittedName>
</protein>
<organism evidence="2 3">
    <name type="scientific">Candidatus Desulfacyla euxinica</name>
    <dbReference type="NCBI Taxonomy" id="2841693"/>
    <lineage>
        <taxon>Bacteria</taxon>
        <taxon>Deltaproteobacteria</taxon>
        <taxon>Candidatus Desulfacyla</taxon>
    </lineage>
</organism>
<dbReference type="InterPro" id="IPR046453">
    <property type="entry name" value="GpA_ATPase"/>
</dbReference>
<dbReference type="AlphaFoldDB" id="A0A8J6N586"/>
<comment type="caution">
    <text evidence="2">The sequence shown here is derived from an EMBL/GenBank/DDBJ whole genome shotgun (WGS) entry which is preliminary data.</text>
</comment>
<evidence type="ECO:0000313" key="3">
    <source>
        <dbReference type="Proteomes" id="UP000650524"/>
    </source>
</evidence>
<dbReference type="EMBL" id="JACNJD010000356">
    <property type="protein sequence ID" value="MBC8179185.1"/>
    <property type="molecule type" value="Genomic_DNA"/>
</dbReference>
<sequence>MTLDGKPFTYDRHEYLIEPYQDDHPFQVEMKAAQLGLTTRAMLRALYKCRYGGFRGALYLFPSRTDALDFSKSRISNLIDENPDTIGRWLKDTDSAGLKKVWNSFLYIRGMHSKVGLKSIPVDFIVFDELDEAPQNAVDMAMERMGHSEFRLVLQLSNPTLPDYGIDKAFQETDQRYWLLKCEKCGEYTCLEDTFPDCLITVKNRVIRACQKCHAELNPSVGQWVAKKSRIIEKRGYHYSQLFSHFIRPADVLHQFRTTKNLADFYNLKIGNPYVEATNRLSVQDVLSLCSNKGIASEDMGPCYMGVDQGKQIHVVIGKRHPHRSGEIVHLGVYLEWEELDSLMRNFNIARCVVDALPETRNARAFANRHRGRVFLNYYNEHQKGAYKWDEEQLIASCNRTESLDASHREILDQDIVLPKECEIVQEFAEHLHNVAKRLEEDEETGSKRYVYVRLGADHFRHALNYETMARQFGAGSLFGDCDLT</sequence>
<dbReference type="Pfam" id="PF05876">
    <property type="entry name" value="GpA_ATPase"/>
    <property type="match status" value="1"/>
</dbReference>
<evidence type="ECO:0000259" key="1">
    <source>
        <dbReference type="Pfam" id="PF05876"/>
    </source>
</evidence>
<dbReference type="Gene3D" id="3.40.50.300">
    <property type="entry name" value="P-loop containing nucleotide triphosphate hydrolases"/>
    <property type="match status" value="1"/>
</dbReference>
<feature type="domain" description="Phage terminase large subunit GpA ATPase" evidence="1">
    <location>
        <begin position="30"/>
        <end position="217"/>
    </location>
</feature>
<dbReference type="InterPro" id="IPR027417">
    <property type="entry name" value="P-loop_NTPase"/>
</dbReference>
<dbReference type="Proteomes" id="UP000650524">
    <property type="component" value="Unassembled WGS sequence"/>
</dbReference>